<protein>
    <recommendedName>
        <fullName evidence="5">ABC transporter substrate-binding protein</fullName>
    </recommendedName>
</protein>
<feature type="signal peptide" evidence="2">
    <location>
        <begin position="1"/>
        <end position="47"/>
    </location>
</feature>
<reference evidence="3 4" key="1">
    <citation type="journal article" date="2008" name="Int. J. Syst. Evol. Microbiol.">
        <title>Description of Roseateles aquatilis sp. nov. and Roseateles terrae sp. nov., in the class Betaproteobacteria, and emended description of the genus Roseateles.</title>
        <authorList>
            <person name="Gomila M."/>
            <person name="Bowien B."/>
            <person name="Falsen E."/>
            <person name="Moore E.R."/>
            <person name="Lalucat J."/>
        </authorList>
    </citation>
    <scope>NUCLEOTIDE SEQUENCE [LARGE SCALE GENOMIC DNA]</scope>
    <source>
        <strain evidence="3 4">CCUG 48205</strain>
    </source>
</reference>
<dbReference type="Proteomes" id="UP000197468">
    <property type="component" value="Unassembled WGS sequence"/>
</dbReference>
<dbReference type="PANTHER" id="PTHR42928">
    <property type="entry name" value="TRICARBOXYLATE-BINDING PROTEIN"/>
    <property type="match status" value="1"/>
</dbReference>
<dbReference type="Gene3D" id="3.40.190.150">
    <property type="entry name" value="Bordetella uptake gene, domain 1"/>
    <property type="match status" value="1"/>
</dbReference>
<dbReference type="OrthoDB" id="8629764at2"/>
<keyword evidence="4" id="KW-1185">Reference proteome</keyword>
<dbReference type="InterPro" id="IPR005064">
    <property type="entry name" value="BUG"/>
</dbReference>
<comment type="caution">
    <text evidence="3">The sequence shown here is derived from an EMBL/GenBank/DDBJ whole genome shotgun (WGS) entry which is preliminary data.</text>
</comment>
<dbReference type="EMBL" id="NIOF01000001">
    <property type="protein sequence ID" value="OWQ93643.1"/>
    <property type="molecule type" value="Genomic_DNA"/>
</dbReference>
<keyword evidence="2" id="KW-0732">Signal</keyword>
<comment type="similarity">
    <text evidence="1">Belongs to the UPF0065 (bug) family.</text>
</comment>
<dbReference type="RefSeq" id="WP_088382788.1">
    <property type="nucleotide sequence ID" value="NZ_NIOF01000001.1"/>
</dbReference>
<name>A0A246JMB0_9BURK</name>
<evidence type="ECO:0000313" key="3">
    <source>
        <dbReference type="EMBL" id="OWQ93643.1"/>
    </source>
</evidence>
<dbReference type="Pfam" id="PF03401">
    <property type="entry name" value="TctC"/>
    <property type="match status" value="1"/>
</dbReference>
<dbReference type="Gene3D" id="3.40.190.10">
    <property type="entry name" value="Periplasmic binding protein-like II"/>
    <property type="match status" value="1"/>
</dbReference>
<evidence type="ECO:0000256" key="2">
    <source>
        <dbReference type="SAM" id="SignalP"/>
    </source>
</evidence>
<feature type="chain" id="PRO_5012083265" description="ABC transporter substrate-binding protein" evidence="2">
    <location>
        <begin position="48"/>
        <end position="348"/>
    </location>
</feature>
<evidence type="ECO:0008006" key="5">
    <source>
        <dbReference type="Google" id="ProtNLM"/>
    </source>
</evidence>
<dbReference type="PANTHER" id="PTHR42928:SF5">
    <property type="entry name" value="BLR1237 PROTEIN"/>
    <property type="match status" value="1"/>
</dbReference>
<gene>
    <name evidence="3" type="ORF">CDN99_04080</name>
</gene>
<sequence>MRTALPSLLSTPATAATASTASSSGLGRFARRLVAAALATCSAAALAAYPEKPITLVVPYAAGGSTDVLARVIAELMTRDLGQQVIVDNAGGAGGTIGTSKVVRASNDGYTLLLHNMGIATAPALYPKLTFDVNTDLAPIALAGDVPMILVRNKNFEPATVADLVKYMKAKPGEVRFSHAGVGATSHLCAMLFNQTADTTVTMVPYRGTGPALQDLIAGNVDLICDQPVATGPHVQAGLLKAVAMATKTRVPTMPEVPTFAESGMPGFELAVWHGVYAPKGTSPAIIARLNKAVRAALADPGLVKRFGEMGVSIPKGDRLKPEALRAHTAAEIKRWAPVIKAAGAKAE</sequence>
<evidence type="ECO:0000313" key="4">
    <source>
        <dbReference type="Proteomes" id="UP000197468"/>
    </source>
</evidence>
<evidence type="ECO:0000256" key="1">
    <source>
        <dbReference type="ARBA" id="ARBA00006987"/>
    </source>
</evidence>
<dbReference type="PIRSF" id="PIRSF017082">
    <property type="entry name" value="YflP"/>
    <property type="match status" value="1"/>
</dbReference>
<dbReference type="SUPFAM" id="SSF53850">
    <property type="entry name" value="Periplasmic binding protein-like II"/>
    <property type="match status" value="1"/>
</dbReference>
<proteinExistence type="inferred from homology"/>
<dbReference type="AlphaFoldDB" id="A0A246JMB0"/>
<organism evidence="3 4">
    <name type="scientific">Roseateles aquatilis</name>
    <dbReference type="NCBI Taxonomy" id="431061"/>
    <lineage>
        <taxon>Bacteria</taxon>
        <taxon>Pseudomonadati</taxon>
        <taxon>Pseudomonadota</taxon>
        <taxon>Betaproteobacteria</taxon>
        <taxon>Burkholderiales</taxon>
        <taxon>Sphaerotilaceae</taxon>
        <taxon>Roseateles</taxon>
    </lineage>
</organism>
<accession>A0A246JMB0</accession>
<dbReference type="InterPro" id="IPR042100">
    <property type="entry name" value="Bug_dom1"/>
</dbReference>